<organism evidence="2">
    <name type="scientific">Bactrocera dorsalis</name>
    <name type="common">Oriental fruit fly</name>
    <name type="synonym">Dacus dorsalis</name>
    <dbReference type="NCBI Taxonomy" id="27457"/>
    <lineage>
        <taxon>Eukaryota</taxon>
        <taxon>Metazoa</taxon>
        <taxon>Ecdysozoa</taxon>
        <taxon>Arthropoda</taxon>
        <taxon>Hexapoda</taxon>
        <taxon>Insecta</taxon>
        <taxon>Pterygota</taxon>
        <taxon>Neoptera</taxon>
        <taxon>Endopterygota</taxon>
        <taxon>Diptera</taxon>
        <taxon>Brachycera</taxon>
        <taxon>Muscomorpha</taxon>
        <taxon>Tephritoidea</taxon>
        <taxon>Tephritidae</taxon>
        <taxon>Bactrocera</taxon>
        <taxon>Bactrocera</taxon>
    </lineage>
</organism>
<dbReference type="Pfam" id="PF13349">
    <property type="entry name" value="DUF4097"/>
    <property type="match status" value="1"/>
</dbReference>
<dbReference type="EMBL" id="GAKP01006824">
    <property type="protein sequence ID" value="JAC52128.1"/>
    <property type="molecule type" value="Transcribed_RNA"/>
</dbReference>
<proteinExistence type="predicted"/>
<accession>A0A034WED1</accession>
<dbReference type="PANTHER" id="PTHR34094:SF1">
    <property type="entry name" value="PROTEIN FAM185A"/>
    <property type="match status" value="1"/>
</dbReference>
<dbReference type="AlphaFoldDB" id="A0A034WED1"/>
<name>A0A034WED1_BACDO</name>
<dbReference type="InterPro" id="IPR025164">
    <property type="entry name" value="Toastrack_DUF4097"/>
</dbReference>
<gene>
    <name evidence="2" type="primary">F185A</name>
</gene>
<dbReference type="OrthoDB" id="5984441at2759"/>
<evidence type="ECO:0000259" key="1">
    <source>
        <dbReference type="Pfam" id="PF13349"/>
    </source>
</evidence>
<dbReference type="PANTHER" id="PTHR34094">
    <property type="match status" value="1"/>
</dbReference>
<evidence type="ECO:0000313" key="2">
    <source>
        <dbReference type="EMBL" id="JAC52128.1"/>
    </source>
</evidence>
<protein>
    <submittedName>
        <fullName evidence="2">Protein FAM185A</fullName>
    </submittedName>
</protein>
<reference evidence="2" key="1">
    <citation type="journal article" date="2014" name="BMC Genomics">
        <title>Characterizing the developmental transcriptome of the oriental fruit fly, Bactrocera dorsalis (Diptera: Tephritidae) through comparative genomic analysis with Drosophila melanogaster utilizing modENCODE datasets.</title>
        <authorList>
            <person name="Geib S.M."/>
            <person name="Calla B."/>
            <person name="Hall B."/>
            <person name="Hou S."/>
            <person name="Manoukis N.C."/>
        </authorList>
    </citation>
    <scope>NUCLEOTIDE SEQUENCE</scope>
    <source>
        <strain evidence="2">Punador</strain>
    </source>
</reference>
<sequence length="376" mass="41486">MLLIHRLSPLLRFPKVRLYGKKYIKPNKMNNMLSGNPPSKQVHQETMRYIYPFARINIRSDIYLQVKAADVHEYPDANVLIAELHGGHARNCPVNMHVDVSEDERLVNIAINKTANALDFHCNLEIPIRADLHIEALDSVTVRNIFSSEITVRAQKNIETKELRAENITLDSAGGNISCKGMLLGKVTTVETKELGNISLEKLQGDQLSCKTDAGSISTNSCYVEESKFVTNTGSLQLKNVHKRTEVEVQKSGELIMTGVHGNLKVSTNGGKLNLQLSELAGENVVKANGIEQAIINISECIEEQSNIEVTSRAVVLDGSLSHLKDCVINNDTLFRNSKSTNALSNLTVNSSGEVKLGKLSWMESVRGQLDKSGQK</sequence>
<feature type="domain" description="DUF4097" evidence="1">
    <location>
        <begin position="145"/>
        <end position="279"/>
    </location>
</feature>